<keyword evidence="3" id="KW-1185">Reference proteome</keyword>
<evidence type="ECO:0000313" key="3">
    <source>
        <dbReference type="Proteomes" id="UP000314294"/>
    </source>
</evidence>
<name>A0A4Z2G9M4_9TELE</name>
<dbReference type="Proteomes" id="UP000314294">
    <property type="component" value="Unassembled WGS sequence"/>
</dbReference>
<evidence type="ECO:0000313" key="2">
    <source>
        <dbReference type="EMBL" id="TNN49534.1"/>
    </source>
</evidence>
<accession>A0A4Z2G9M4</accession>
<proteinExistence type="predicted"/>
<dbReference type="AlphaFoldDB" id="A0A4Z2G9M4"/>
<reference evidence="2 3" key="1">
    <citation type="submission" date="2019-03" db="EMBL/GenBank/DDBJ databases">
        <title>First draft genome of Liparis tanakae, snailfish: a comprehensive survey of snailfish specific genes.</title>
        <authorList>
            <person name="Kim W."/>
            <person name="Song I."/>
            <person name="Jeong J.-H."/>
            <person name="Kim D."/>
            <person name="Kim S."/>
            <person name="Ryu S."/>
            <person name="Song J.Y."/>
            <person name="Lee S.K."/>
        </authorList>
    </citation>
    <scope>NUCLEOTIDE SEQUENCE [LARGE SCALE GENOMIC DNA]</scope>
    <source>
        <tissue evidence="2">Muscle</tissue>
    </source>
</reference>
<protein>
    <submittedName>
        <fullName evidence="2">Uncharacterized protein</fullName>
    </submittedName>
</protein>
<gene>
    <name evidence="2" type="ORF">EYF80_040265</name>
</gene>
<dbReference type="EMBL" id="SRLO01000652">
    <property type="protein sequence ID" value="TNN49534.1"/>
    <property type="molecule type" value="Genomic_DNA"/>
</dbReference>
<evidence type="ECO:0000256" key="1">
    <source>
        <dbReference type="SAM" id="MobiDB-lite"/>
    </source>
</evidence>
<sequence length="107" mass="11955">MAEEPGCDTACSHKGNKHSGSLPHQKWLQGGITTYLLLRSKYVRKTTTLPTVMPEVAERVVAKASLTFRSCFREAFLLSFSSFFVLQNHFKSSCGSSLHLQSFLKTI</sequence>
<feature type="region of interest" description="Disordered" evidence="1">
    <location>
        <begin position="1"/>
        <end position="22"/>
    </location>
</feature>
<comment type="caution">
    <text evidence="2">The sequence shown here is derived from an EMBL/GenBank/DDBJ whole genome shotgun (WGS) entry which is preliminary data.</text>
</comment>
<organism evidence="2 3">
    <name type="scientific">Liparis tanakae</name>
    <name type="common">Tanaka's snailfish</name>
    <dbReference type="NCBI Taxonomy" id="230148"/>
    <lineage>
        <taxon>Eukaryota</taxon>
        <taxon>Metazoa</taxon>
        <taxon>Chordata</taxon>
        <taxon>Craniata</taxon>
        <taxon>Vertebrata</taxon>
        <taxon>Euteleostomi</taxon>
        <taxon>Actinopterygii</taxon>
        <taxon>Neopterygii</taxon>
        <taxon>Teleostei</taxon>
        <taxon>Neoteleostei</taxon>
        <taxon>Acanthomorphata</taxon>
        <taxon>Eupercaria</taxon>
        <taxon>Perciformes</taxon>
        <taxon>Cottioidei</taxon>
        <taxon>Cottales</taxon>
        <taxon>Liparidae</taxon>
        <taxon>Liparis</taxon>
    </lineage>
</organism>